<proteinExistence type="predicted"/>
<accession>A0AAW1R6I2</accession>
<feature type="coiled-coil region" evidence="1">
    <location>
        <begin position="203"/>
        <end position="271"/>
    </location>
</feature>
<dbReference type="PANTHER" id="PTHR28457">
    <property type="entry name" value="COILED-COIL DOMAIN-CONTAINING PROTEIN 189"/>
    <property type="match status" value="1"/>
</dbReference>
<dbReference type="Proteomes" id="UP001489004">
    <property type="component" value="Unassembled WGS sequence"/>
</dbReference>
<evidence type="ECO:0000313" key="2">
    <source>
        <dbReference type="EMBL" id="KAK9829209.1"/>
    </source>
</evidence>
<dbReference type="InterPro" id="IPR032727">
    <property type="entry name" value="CLAMP"/>
</dbReference>
<protein>
    <submittedName>
        <fullName evidence="2">Uncharacterized protein</fullName>
    </submittedName>
</protein>
<reference evidence="2 3" key="1">
    <citation type="journal article" date="2024" name="Nat. Commun.">
        <title>Phylogenomics reveals the evolutionary origins of lichenization in chlorophyte algae.</title>
        <authorList>
            <person name="Puginier C."/>
            <person name="Libourel C."/>
            <person name="Otte J."/>
            <person name="Skaloud P."/>
            <person name="Haon M."/>
            <person name="Grisel S."/>
            <person name="Petersen M."/>
            <person name="Berrin J.G."/>
            <person name="Delaux P.M."/>
            <person name="Dal Grande F."/>
            <person name="Keller J."/>
        </authorList>
    </citation>
    <scope>NUCLEOTIDE SEQUENCE [LARGE SCALE GENOMIC DNA]</scope>
    <source>
        <strain evidence="2 3">SAG 2043</strain>
    </source>
</reference>
<organism evidence="2 3">
    <name type="scientific">[Myrmecia] bisecta</name>
    <dbReference type="NCBI Taxonomy" id="41462"/>
    <lineage>
        <taxon>Eukaryota</taxon>
        <taxon>Viridiplantae</taxon>
        <taxon>Chlorophyta</taxon>
        <taxon>core chlorophytes</taxon>
        <taxon>Trebouxiophyceae</taxon>
        <taxon>Trebouxiales</taxon>
        <taxon>Trebouxiaceae</taxon>
        <taxon>Myrmecia</taxon>
    </lineage>
</organism>
<dbReference type="PANTHER" id="PTHR28457:SF4">
    <property type="entry name" value="CRAL-TRIO DOMAIN-CONTAINING PROTEIN"/>
    <property type="match status" value="1"/>
</dbReference>
<name>A0AAW1R6I2_9CHLO</name>
<evidence type="ECO:0000256" key="1">
    <source>
        <dbReference type="SAM" id="Coils"/>
    </source>
</evidence>
<dbReference type="Pfam" id="PF14769">
    <property type="entry name" value="CLAMP"/>
    <property type="match status" value="1"/>
</dbReference>
<sequence length="294" mass="31878">MAEIPELSSNQQDRFFSYLDASAACSFLAESLQLPNHTTDARSAIQVDYAASVLRFARQTGLSHLQTTLIYSIAWQVLRQAQGDPASPVNTSIEDQQAVESKLRASCRDLLMPLATPEEKVAQAAGLSVQQIGQVAHFFKSTLIRHLSLYRYAFTRQQGHDLHTADLLVETPWVQPFLGALDAEAWAAYNADNAARAAAEALAAEEARQAQQAAEAAAEAQRVLAAAEEARQAQLARVPQTLDEAIEHAVAVRVEAEKKRLQEEYAASEQGLLSKIAELEGKLKTGAAASAAKK</sequence>
<comment type="caution">
    <text evidence="2">The sequence shown here is derived from an EMBL/GenBank/DDBJ whole genome shotgun (WGS) entry which is preliminary data.</text>
</comment>
<dbReference type="AlphaFoldDB" id="A0AAW1R6I2"/>
<dbReference type="EMBL" id="JALJOR010000001">
    <property type="protein sequence ID" value="KAK9829209.1"/>
    <property type="molecule type" value="Genomic_DNA"/>
</dbReference>
<keyword evidence="1" id="KW-0175">Coiled coil</keyword>
<gene>
    <name evidence="2" type="ORF">WJX72_004503</name>
</gene>
<evidence type="ECO:0000313" key="3">
    <source>
        <dbReference type="Proteomes" id="UP001489004"/>
    </source>
</evidence>
<keyword evidence="3" id="KW-1185">Reference proteome</keyword>